<dbReference type="SUPFAM" id="SSF64518">
    <property type="entry name" value="Phase 1 flagellin"/>
    <property type="match status" value="1"/>
</dbReference>
<accession>A0ABT8ELB6</accession>
<dbReference type="Pfam" id="PF22638">
    <property type="entry name" value="FlgK_D1"/>
    <property type="match status" value="1"/>
</dbReference>
<keyword evidence="5 7" id="KW-0964">Secreted</keyword>
<organism evidence="9 10">
    <name type="scientific">Alcaligenes endophyticus</name>
    <dbReference type="NCBI Taxonomy" id="1929088"/>
    <lineage>
        <taxon>Bacteria</taxon>
        <taxon>Pseudomonadati</taxon>
        <taxon>Pseudomonadota</taxon>
        <taxon>Betaproteobacteria</taxon>
        <taxon>Burkholderiales</taxon>
        <taxon>Alcaligenaceae</taxon>
        <taxon>Alcaligenes</taxon>
    </lineage>
</organism>
<dbReference type="PANTHER" id="PTHR30033:SF1">
    <property type="entry name" value="FLAGELLAR HOOK-ASSOCIATED PROTEIN 1"/>
    <property type="match status" value="1"/>
</dbReference>
<gene>
    <name evidence="7 9" type="primary">flgK</name>
    <name evidence="9" type="ORF">LMS43_12345</name>
</gene>
<comment type="subcellular location">
    <subcellularLocation>
        <location evidence="1 7">Bacterial flagellum</location>
    </subcellularLocation>
    <subcellularLocation>
        <location evidence="2 7">Secreted</location>
    </subcellularLocation>
</comment>
<evidence type="ECO:0000256" key="3">
    <source>
        <dbReference type="ARBA" id="ARBA00009677"/>
    </source>
</evidence>
<proteinExistence type="inferred from homology"/>
<keyword evidence="9" id="KW-0969">Cilium</keyword>
<dbReference type="RefSeq" id="WP_266122918.1">
    <property type="nucleotide sequence ID" value="NZ_JAJHNU010000003.1"/>
</dbReference>
<evidence type="ECO:0000256" key="6">
    <source>
        <dbReference type="ARBA" id="ARBA00023143"/>
    </source>
</evidence>
<name>A0ABT8ELB6_9BURK</name>
<evidence type="ECO:0000256" key="7">
    <source>
        <dbReference type="RuleBase" id="RU362065"/>
    </source>
</evidence>
<feature type="domain" description="Flagellar hook-associated protein FlgK helical" evidence="8">
    <location>
        <begin position="92"/>
        <end position="331"/>
    </location>
</feature>
<dbReference type="PANTHER" id="PTHR30033">
    <property type="entry name" value="FLAGELLAR HOOK-ASSOCIATED PROTEIN 1"/>
    <property type="match status" value="1"/>
</dbReference>
<dbReference type="EMBL" id="JAJHNU010000003">
    <property type="protein sequence ID" value="MDN4122079.1"/>
    <property type="molecule type" value="Genomic_DNA"/>
</dbReference>
<evidence type="ECO:0000313" key="9">
    <source>
        <dbReference type="EMBL" id="MDN4122079.1"/>
    </source>
</evidence>
<dbReference type="InterPro" id="IPR002371">
    <property type="entry name" value="FlgK"/>
</dbReference>
<dbReference type="NCBIfam" id="TIGR02492">
    <property type="entry name" value="flgK_ends"/>
    <property type="match status" value="1"/>
</dbReference>
<keyword evidence="10" id="KW-1185">Reference proteome</keyword>
<dbReference type="InterPro" id="IPR053927">
    <property type="entry name" value="FlgK_helical"/>
</dbReference>
<evidence type="ECO:0000259" key="8">
    <source>
        <dbReference type="Pfam" id="PF22638"/>
    </source>
</evidence>
<keyword evidence="9" id="KW-0966">Cell projection</keyword>
<sequence length="553" mass="59091">MNLANLGLTGLLAAKQRLQVTGHNLNNVDTEGYNRQSVLTQTSRPSATSAGFVGRGVEVVTVQRAYDGFLHKQLSNAQSQGAALIAYGNEINKLDSLFSDPSTGISPAMLRFFEGMQAVASAPADAASRQELLGRAASLVTQMNDTSAYLRQVSENINTQIGTAVSQVNSYLERIQSVNNQIMVAQGSNPGHAPNDLLDLRDQLVTELGQLVDIQAVEQNGRVSISTSRGQLLLGADTVYPLHAMRSAADPSKVVLGYTSSFDAQGQPIKAEFKDTAVTGGSLGGLLKFRHETLEPTSNNLGRMALGLASAFNELHQAGEDLHGKAGEKFFGFNDALKSTQVKSNAHNSAGSGTPGFTISDATRLSNRDYELSFNDGVYRLRTLPDGTLNPLTDELMKELGFQIDVSGLNPTANDSWLIQPTRNAAENLQLAITDPDRIAAAGVGTGTANGDNALKMAELQNSKVLAGGTLSLNEGFSQIVNQVAVNTQQNATAAKAQAKLIQQNYAAQQAVSGVNEDEEYLKLDRYQEQYRAAARLIDISSQLFDTLLGLRT</sequence>
<evidence type="ECO:0000256" key="4">
    <source>
        <dbReference type="ARBA" id="ARBA00016244"/>
    </source>
</evidence>
<reference evidence="9" key="1">
    <citation type="submission" date="2021-11" db="EMBL/GenBank/DDBJ databases">
        <title>Draft genome sequence of Alcaligenes endophyticus type strain CCUG 75668T.</title>
        <authorList>
            <person name="Salva-Serra F."/>
            <person name="Duran R.E."/>
            <person name="Seeger M."/>
            <person name="Moore E.R.B."/>
            <person name="Jaen-Luchoro D."/>
        </authorList>
    </citation>
    <scope>NUCLEOTIDE SEQUENCE</scope>
    <source>
        <strain evidence="9">CCUG 75668</strain>
    </source>
</reference>
<comment type="similarity">
    <text evidence="3 7">Belongs to the flagella basal body rod proteins family.</text>
</comment>
<keyword evidence="9" id="KW-0282">Flagellum</keyword>
<evidence type="ECO:0000313" key="10">
    <source>
        <dbReference type="Proteomes" id="UP001168613"/>
    </source>
</evidence>
<evidence type="ECO:0000256" key="5">
    <source>
        <dbReference type="ARBA" id="ARBA00022525"/>
    </source>
</evidence>
<comment type="caution">
    <text evidence="9">The sequence shown here is derived from an EMBL/GenBank/DDBJ whole genome shotgun (WGS) entry which is preliminary data.</text>
</comment>
<dbReference type="PRINTS" id="PR01005">
    <property type="entry name" value="FLGHOOKAP1"/>
</dbReference>
<keyword evidence="6 7" id="KW-0975">Bacterial flagellum</keyword>
<dbReference type="Proteomes" id="UP001168613">
    <property type="component" value="Unassembled WGS sequence"/>
</dbReference>
<evidence type="ECO:0000256" key="2">
    <source>
        <dbReference type="ARBA" id="ARBA00004613"/>
    </source>
</evidence>
<evidence type="ECO:0000256" key="1">
    <source>
        <dbReference type="ARBA" id="ARBA00004365"/>
    </source>
</evidence>
<protein>
    <recommendedName>
        <fullName evidence="4 7">Flagellar hook-associated protein 1</fullName>
        <shortName evidence="7">HAP1</shortName>
    </recommendedName>
</protein>